<evidence type="ECO:0000313" key="2">
    <source>
        <dbReference type="Proteomes" id="UP001062846"/>
    </source>
</evidence>
<keyword evidence="2" id="KW-1185">Reference proteome</keyword>
<dbReference type="Proteomes" id="UP001062846">
    <property type="component" value="Chromosome 9"/>
</dbReference>
<evidence type="ECO:0000313" key="1">
    <source>
        <dbReference type="EMBL" id="KAI8538378.1"/>
    </source>
</evidence>
<accession>A0ACC0MDJ8</accession>
<gene>
    <name evidence="1" type="ORF">RHMOL_Rhmol09G0098200</name>
</gene>
<reference evidence="1" key="1">
    <citation type="submission" date="2022-02" db="EMBL/GenBank/DDBJ databases">
        <title>Plant Genome Project.</title>
        <authorList>
            <person name="Zhang R.-G."/>
        </authorList>
    </citation>
    <scope>NUCLEOTIDE SEQUENCE</scope>
    <source>
        <strain evidence="1">AT1</strain>
    </source>
</reference>
<proteinExistence type="predicted"/>
<organism evidence="1 2">
    <name type="scientific">Rhododendron molle</name>
    <name type="common">Chinese azalea</name>
    <name type="synonym">Azalea mollis</name>
    <dbReference type="NCBI Taxonomy" id="49168"/>
    <lineage>
        <taxon>Eukaryota</taxon>
        <taxon>Viridiplantae</taxon>
        <taxon>Streptophyta</taxon>
        <taxon>Embryophyta</taxon>
        <taxon>Tracheophyta</taxon>
        <taxon>Spermatophyta</taxon>
        <taxon>Magnoliopsida</taxon>
        <taxon>eudicotyledons</taxon>
        <taxon>Gunneridae</taxon>
        <taxon>Pentapetalae</taxon>
        <taxon>asterids</taxon>
        <taxon>Ericales</taxon>
        <taxon>Ericaceae</taxon>
        <taxon>Ericoideae</taxon>
        <taxon>Rhodoreae</taxon>
        <taxon>Rhododendron</taxon>
    </lineage>
</organism>
<name>A0ACC0MDJ8_RHOML</name>
<protein>
    <submittedName>
        <fullName evidence="1">Uncharacterized protein</fullName>
    </submittedName>
</protein>
<sequence length="710" mass="76055">MGKSSKKSTKVDAAPAVVAPTKSATKPGKREAEKAIENLASAKKQKKDVAEQKVETKIQNKSKKEETTDEDTSVSESEEEQKVKVAPKKGGKPAKPMAEEDSDGDSSSDEDASVKAGVTSKKQLVATSRNGNVPASKGKLPCSSSDGESSDESESEEDEKPKGKVAAPVKKLPVPSAKNGNVPTKKAEPSDDSESDDSESSDDDEVAAAPKKVENSDSDSDSESEEDEASAPKVVPSKRPPSAAETKTKTVTKAAESDESSSDESSDEEPQMKKMKAQPSSSDDESSEDSSDDEAPKTQMVKKAAPVSKKVSESDEESEEEDSSGEEDTSEEEQPSKTSKKNERYVEMVDTVSPKTNVKPAKYVAQSPVTPQVQTGGPKTLFVGNLSFSVEKTDIENFFKGAGEIVDIRFSFDREGSFRGYGHVEFATVEDALKALELNGRDLLGRNVKLDPAKERGAYTPASGNERSSYQKEGRGQVQTLFIRGFDKSSGLDQVMFCKNISSIVVFLIFVMFLCMFTVPQLKQVRSALEEHFGTCGEISRLSIQKEYGTDELKGFGSGFTPTGMLSGFPKPYPTTPDVVVGSDRMTEWVVLDRVRLGGYAYMEFTDSDSFNKALELSGSELEGCALTVEEARPRGDSRDSSSSRGGRGRGGRGRDSDRGRGGRGFTRGRGGRDGGRSGGGIFSGGRGRGGPSRLSMATPGTGNKTKFDD</sequence>
<dbReference type="EMBL" id="CM046396">
    <property type="protein sequence ID" value="KAI8538378.1"/>
    <property type="molecule type" value="Genomic_DNA"/>
</dbReference>
<comment type="caution">
    <text evidence="1">The sequence shown here is derived from an EMBL/GenBank/DDBJ whole genome shotgun (WGS) entry which is preliminary data.</text>
</comment>